<reference evidence="4 5" key="1">
    <citation type="submission" date="2015-04" db="EMBL/GenBank/DDBJ databases">
        <title>Draft genome sequence of bacteremic isolate Catabacter hongkongensis type strain HKU16T.</title>
        <authorList>
            <person name="Lau S.K."/>
            <person name="Teng J.L."/>
            <person name="Huang Y."/>
            <person name="Curreem S.O."/>
            <person name="Tsui S.K."/>
            <person name="Woo P.C."/>
        </authorList>
    </citation>
    <scope>NUCLEOTIDE SEQUENCE [LARGE SCALE GENOMIC DNA]</scope>
    <source>
        <strain evidence="4 5">HKU16</strain>
    </source>
</reference>
<dbReference type="InterPro" id="IPR032466">
    <property type="entry name" value="Metal_Hydrolase"/>
</dbReference>
<sequence length="389" mass="42708">MKAIVNTTVVLEDGLIYDGAVLFDENGILEAGTGKDVCIPEDAQVFDAGGNYTAPGFIDVHCHGGNNKFFYEDPQTACREFLAHGTTSVLPALYQSLDLEQFKHAIDLIRDAQKSGGAGKIIDGLYMEGPFMNPKYGSEANDVKWHGAIDTAVMQELVDYAGKDVRVWCVAPERDDIETFVRYALRVNPGVVFSMGHSECKPYMAYRLKKYGLKNQTHHCNATAVVNPIIPSNVGIRDVGPDEACLYDDDMYAELICDSRGIHVKPHMLRMVVKIKGLEKIILVTDHYPLDCADPEGPIMGGTKAPDLGYDKQGWVCGSRMTMDVACRNMMMHTGYGICHVIKFATANPAKMLGMFDTVGSIDTGKKANLVIMDDKIGIKKVFFEGAEA</sequence>
<protein>
    <submittedName>
        <fullName evidence="4">N-acetylglucosamine-6-phosphate deacetylase</fullName>
        <ecNumber evidence="4">3.5.1.25</ecNumber>
    </submittedName>
</protein>
<name>A0A0M2NMH0_9FIRM</name>
<dbReference type="EC" id="3.5.1.25" evidence="4"/>
<dbReference type="Pfam" id="PF01979">
    <property type="entry name" value="Amidohydro_1"/>
    <property type="match status" value="1"/>
</dbReference>
<proteinExistence type="inferred from homology"/>
<comment type="caution">
    <text evidence="4">The sequence shown here is derived from an EMBL/GenBank/DDBJ whole genome shotgun (WGS) entry which is preliminary data.</text>
</comment>
<feature type="domain" description="Amidohydrolase-related" evidence="3">
    <location>
        <begin position="54"/>
        <end position="383"/>
    </location>
</feature>
<dbReference type="Gene3D" id="3.20.20.140">
    <property type="entry name" value="Metal-dependent hydrolases"/>
    <property type="match status" value="1"/>
</dbReference>
<dbReference type="STRING" id="270498.CHK_0768"/>
<dbReference type="SUPFAM" id="SSF51338">
    <property type="entry name" value="Composite domain of metallo-dependent hydrolases"/>
    <property type="match status" value="1"/>
</dbReference>
<dbReference type="GO" id="GO:0006046">
    <property type="term" value="P:N-acetylglucosamine catabolic process"/>
    <property type="evidence" value="ECO:0007669"/>
    <property type="project" value="TreeGrafter"/>
</dbReference>
<dbReference type="InterPro" id="IPR011059">
    <property type="entry name" value="Metal-dep_hydrolase_composite"/>
</dbReference>
<dbReference type="Gene3D" id="2.30.40.10">
    <property type="entry name" value="Urease, subunit C, domain 1"/>
    <property type="match status" value="1"/>
</dbReference>
<accession>A0A0M2NMH0</accession>
<gene>
    <name evidence="4" type="ORF">CHK_0768</name>
</gene>
<evidence type="ECO:0000313" key="4">
    <source>
        <dbReference type="EMBL" id="KKI51602.1"/>
    </source>
</evidence>
<evidence type="ECO:0000259" key="3">
    <source>
        <dbReference type="Pfam" id="PF01979"/>
    </source>
</evidence>
<dbReference type="EMBL" id="LAYJ01000068">
    <property type="protein sequence ID" value="KKI51602.1"/>
    <property type="molecule type" value="Genomic_DNA"/>
</dbReference>
<keyword evidence="2 4" id="KW-0378">Hydrolase</keyword>
<evidence type="ECO:0000256" key="2">
    <source>
        <dbReference type="ARBA" id="ARBA00022801"/>
    </source>
</evidence>
<evidence type="ECO:0000256" key="1">
    <source>
        <dbReference type="ARBA" id="ARBA00010716"/>
    </source>
</evidence>
<dbReference type="SUPFAM" id="SSF51556">
    <property type="entry name" value="Metallo-dependent hydrolases"/>
    <property type="match status" value="1"/>
</dbReference>
<dbReference type="AlphaFoldDB" id="A0A0M2NMH0"/>
<dbReference type="GO" id="GO:0008448">
    <property type="term" value="F:N-acetylglucosamine-6-phosphate deacetylase activity"/>
    <property type="evidence" value="ECO:0007669"/>
    <property type="project" value="UniProtKB-EC"/>
</dbReference>
<dbReference type="InterPro" id="IPR006680">
    <property type="entry name" value="Amidohydro-rel"/>
</dbReference>
<dbReference type="RefSeq" id="WP_046442715.1">
    <property type="nucleotide sequence ID" value="NZ_CAUERS010000070.1"/>
</dbReference>
<dbReference type="OrthoDB" id="9776488at2"/>
<comment type="similarity">
    <text evidence="1">Belongs to the metallo-dependent hydrolases superfamily. NagA family.</text>
</comment>
<dbReference type="Proteomes" id="UP000034076">
    <property type="component" value="Unassembled WGS sequence"/>
</dbReference>
<dbReference type="PANTHER" id="PTHR11113">
    <property type="entry name" value="N-ACETYLGLUCOSAMINE-6-PHOSPHATE DEACETYLASE"/>
    <property type="match status" value="1"/>
</dbReference>
<dbReference type="PANTHER" id="PTHR11113:SF14">
    <property type="entry name" value="N-ACETYLGLUCOSAMINE-6-PHOSPHATE DEACETYLASE"/>
    <property type="match status" value="1"/>
</dbReference>
<organism evidence="4 5">
    <name type="scientific">Christensenella hongkongensis</name>
    <dbReference type="NCBI Taxonomy" id="270498"/>
    <lineage>
        <taxon>Bacteria</taxon>
        <taxon>Bacillati</taxon>
        <taxon>Bacillota</taxon>
        <taxon>Clostridia</taxon>
        <taxon>Christensenellales</taxon>
        <taxon>Christensenellaceae</taxon>
        <taxon>Christensenella</taxon>
    </lineage>
</organism>
<evidence type="ECO:0000313" key="5">
    <source>
        <dbReference type="Proteomes" id="UP000034076"/>
    </source>
</evidence>
<keyword evidence="5" id="KW-1185">Reference proteome</keyword>